<gene>
    <name evidence="8" type="ORF">C095_04360</name>
</gene>
<dbReference type="GO" id="GO:0005886">
    <property type="term" value="C:plasma membrane"/>
    <property type="evidence" value="ECO:0007669"/>
    <property type="project" value="UniProtKB-SubCell"/>
</dbReference>
<keyword evidence="5 7" id="KW-1133">Transmembrane helix</keyword>
<sequence length="273" mass="30325">MKTDARIKVVTSIVLSIFLIGLILILNITLEEKGLETNSLLKNLSPSGRFLFGTDSMGRDMFVRTVKGLHFSLYVGIIGAGMGVFIAVLFGIFAAIGNKKTDRMIMWIVDMFIGMPHIIFMILISFAVGKGARGVIIATAITHWPALTRVIRNEVYSIKNSEYIILSGNMGKSRWFIVKNHILPIIFPQIFIGFVLLFPHVILHEASMTFLGFGLSAQQPSIGIILSEAAKHISLGNWWLVVLPGLALIVLVKCFDTIGESLRILHNPQMRYL</sequence>
<dbReference type="PATRIC" id="fig|1226633.4.peg.880"/>
<evidence type="ECO:0000256" key="7">
    <source>
        <dbReference type="RuleBase" id="RU363032"/>
    </source>
</evidence>
<evidence type="ECO:0000256" key="5">
    <source>
        <dbReference type="ARBA" id="ARBA00022989"/>
    </source>
</evidence>
<dbReference type="Pfam" id="PF00528">
    <property type="entry name" value="BPD_transp_1"/>
    <property type="match status" value="1"/>
</dbReference>
<feature type="transmembrane region" description="Helical" evidence="7">
    <location>
        <begin position="134"/>
        <end position="151"/>
    </location>
</feature>
<dbReference type="RefSeq" id="WP_035916659.1">
    <property type="nucleotide sequence ID" value="NZ_AOJP01000001.1"/>
</dbReference>
<reference evidence="8 9" key="1">
    <citation type="submission" date="2013-08" db="EMBL/GenBank/DDBJ databases">
        <title>An opportunistic ruminal bacterium that causes liver abscesses in cattle.</title>
        <authorList>
            <person name="Benahmed F.H."/>
            <person name="Rasmussen M."/>
            <person name="Harbottle H."/>
            <person name="Soppet D."/>
            <person name="Nagaraja T.G."/>
            <person name="Davidson M."/>
        </authorList>
    </citation>
    <scope>NUCLEOTIDE SEQUENCE [LARGE SCALE GENOMIC DNA]</scope>
    <source>
        <strain evidence="8 9">B35</strain>
    </source>
</reference>
<organism evidence="8 9">
    <name type="scientific">Fusobacterium necrophorum subsp. funduliforme B35</name>
    <dbReference type="NCBI Taxonomy" id="1226633"/>
    <lineage>
        <taxon>Bacteria</taxon>
        <taxon>Fusobacteriati</taxon>
        <taxon>Fusobacteriota</taxon>
        <taxon>Fusobacteriia</taxon>
        <taxon>Fusobacteriales</taxon>
        <taxon>Fusobacteriaceae</taxon>
        <taxon>Fusobacterium</taxon>
    </lineage>
</organism>
<evidence type="ECO:0000256" key="4">
    <source>
        <dbReference type="ARBA" id="ARBA00022692"/>
    </source>
</evidence>
<dbReference type="SUPFAM" id="SSF161098">
    <property type="entry name" value="MetI-like"/>
    <property type="match status" value="1"/>
</dbReference>
<comment type="similarity">
    <text evidence="7">Belongs to the binding-protein-dependent transport system permease family.</text>
</comment>
<dbReference type="PANTHER" id="PTHR43386">
    <property type="entry name" value="OLIGOPEPTIDE TRANSPORT SYSTEM PERMEASE PROTEIN APPC"/>
    <property type="match status" value="1"/>
</dbReference>
<comment type="caution">
    <text evidence="8">The sequence shown here is derived from an EMBL/GenBank/DDBJ whole genome shotgun (WGS) entry which is preliminary data.</text>
</comment>
<feature type="transmembrane region" description="Helical" evidence="7">
    <location>
        <begin position="108"/>
        <end position="128"/>
    </location>
</feature>
<dbReference type="CDD" id="cd06261">
    <property type="entry name" value="TM_PBP2"/>
    <property type="match status" value="1"/>
</dbReference>
<dbReference type="AlphaFoldDB" id="A0A017H773"/>
<evidence type="ECO:0000256" key="6">
    <source>
        <dbReference type="ARBA" id="ARBA00023136"/>
    </source>
</evidence>
<keyword evidence="2 7" id="KW-0813">Transport</keyword>
<dbReference type="PROSITE" id="PS50928">
    <property type="entry name" value="ABC_TM1"/>
    <property type="match status" value="1"/>
</dbReference>
<feature type="transmembrane region" description="Helical" evidence="7">
    <location>
        <begin position="71"/>
        <end position="96"/>
    </location>
</feature>
<evidence type="ECO:0000256" key="2">
    <source>
        <dbReference type="ARBA" id="ARBA00022448"/>
    </source>
</evidence>
<keyword evidence="3" id="KW-1003">Cell membrane</keyword>
<evidence type="ECO:0000256" key="3">
    <source>
        <dbReference type="ARBA" id="ARBA00022475"/>
    </source>
</evidence>
<feature type="transmembrane region" description="Helical" evidence="7">
    <location>
        <begin position="7"/>
        <end position="30"/>
    </location>
</feature>
<dbReference type="InterPro" id="IPR000515">
    <property type="entry name" value="MetI-like"/>
</dbReference>
<feature type="transmembrane region" description="Helical" evidence="7">
    <location>
        <begin position="236"/>
        <end position="255"/>
    </location>
</feature>
<name>A0A017H773_9FUSO</name>
<keyword evidence="6 7" id="KW-0472">Membrane</keyword>
<dbReference type="PANTHER" id="PTHR43386:SF23">
    <property type="entry name" value="ABC TRANSPORTER"/>
    <property type="match status" value="1"/>
</dbReference>
<dbReference type="Proteomes" id="UP000031184">
    <property type="component" value="Unassembled WGS sequence"/>
</dbReference>
<comment type="subcellular location">
    <subcellularLocation>
        <location evidence="1 7">Cell membrane</location>
        <topology evidence="1 7">Multi-pass membrane protein</topology>
    </subcellularLocation>
</comment>
<feature type="transmembrane region" description="Helical" evidence="7">
    <location>
        <begin position="182"/>
        <end position="203"/>
    </location>
</feature>
<dbReference type="EMBL" id="AUZI01000012">
    <property type="protein sequence ID" value="KID49386.1"/>
    <property type="molecule type" value="Genomic_DNA"/>
</dbReference>
<evidence type="ECO:0000313" key="9">
    <source>
        <dbReference type="Proteomes" id="UP000031184"/>
    </source>
</evidence>
<dbReference type="GO" id="GO:0055085">
    <property type="term" value="P:transmembrane transport"/>
    <property type="evidence" value="ECO:0007669"/>
    <property type="project" value="InterPro"/>
</dbReference>
<evidence type="ECO:0000313" key="8">
    <source>
        <dbReference type="EMBL" id="KID49386.1"/>
    </source>
</evidence>
<keyword evidence="4 7" id="KW-0812">Transmembrane</keyword>
<evidence type="ECO:0000256" key="1">
    <source>
        <dbReference type="ARBA" id="ARBA00004651"/>
    </source>
</evidence>
<dbReference type="Gene3D" id="1.10.3720.10">
    <property type="entry name" value="MetI-like"/>
    <property type="match status" value="1"/>
</dbReference>
<dbReference type="InterPro" id="IPR035906">
    <property type="entry name" value="MetI-like_sf"/>
</dbReference>
<dbReference type="OrthoDB" id="9783218at2"/>
<dbReference type="InterPro" id="IPR050366">
    <property type="entry name" value="BP-dependent_transpt_permease"/>
</dbReference>
<accession>A0A017H773</accession>
<proteinExistence type="inferred from homology"/>
<protein>
    <submittedName>
        <fullName evidence="8">Peptide ABC transporter permease</fullName>
    </submittedName>
</protein>